<dbReference type="EMBL" id="AY093291">
    <property type="protein sequence ID" value="AAM13290.1"/>
    <property type="molecule type" value="mRNA"/>
</dbReference>
<reference evidence="1" key="1">
    <citation type="submission" date="2001-08" db="EMBL/GenBank/DDBJ databases">
        <authorList>
            <person name="Southwick A."/>
            <person name="Karlin-Neumann G."/>
            <person name="Nguyen M."/>
            <person name="Lam B."/>
            <person name="Miranda M."/>
            <person name="Palm C.J."/>
            <person name="Bowser L."/>
            <person name="Jones T."/>
            <person name="Banh J."/>
            <person name="Carninci P."/>
            <person name="Chen H."/>
            <person name="Cheuk R."/>
            <person name="Chung M.K."/>
            <person name="Hayashizaki Y."/>
            <person name="Ishida J."/>
            <person name="Kamiya A."/>
            <person name="Kawai J."/>
            <person name="Kim C."/>
            <person name="Lin J."/>
            <person name="Liu S.X."/>
            <person name="Narusaka M."/>
            <person name="Pham P.K."/>
            <person name="Sakano H."/>
            <person name="Sakurai T."/>
            <person name="Satou M."/>
            <person name="Seki M."/>
            <person name="Shinn P."/>
            <person name="Yamada K."/>
            <person name="Shinozaki K."/>
            <person name="Ecker J."/>
            <person name="Theologis A."/>
            <person name="Davis R.W."/>
        </authorList>
    </citation>
    <scope>NUCLEOTIDE SEQUENCE</scope>
</reference>
<accession>Q93XZ9</accession>
<sequence length="67" mass="8093">MEYGRVRLVMILMHQLVKKSLRRHNRKPKIPRTRTRVFRDFWLLLGLRVRITMRLVVLVRSVAVLGI</sequence>
<dbReference type="EMBL" id="AY054478">
    <property type="protein sequence ID" value="AAK96669.1"/>
    <property type="molecule type" value="mRNA"/>
</dbReference>
<protein>
    <submittedName>
        <fullName evidence="1 2">Uncharacterized protein At2g28910</fullName>
    </submittedName>
</protein>
<dbReference type="AlphaFoldDB" id="Q93XZ9"/>
<gene>
    <name evidence="2" type="ordered locus">At2g28910</name>
    <name evidence="1" type="ordered locus">At2g28910/F8N16.20</name>
</gene>
<evidence type="ECO:0000313" key="2">
    <source>
        <dbReference type="EMBL" id="AAM13290.1"/>
    </source>
</evidence>
<organism evidence="1">
    <name type="scientific">Arabidopsis thaliana</name>
    <name type="common">Mouse-ear cress</name>
    <dbReference type="NCBI Taxonomy" id="3702"/>
    <lineage>
        <taxon>Eukaryota</taxon>
        <taxon>Viridiplantae</taxon>
        <taxon>Streptophyta</taxon>
        <taxon>Embryophyta</taxon>
        <taxon>Tracheophyta</taxon>
        <taxon>Spermatophyta</taxon>
        <taxon>Magnoliopsida</taxon>
        <taxon>eudicotyledons</taxon>
        <taxon>Gunneridae</taxon>
        <taxon>Pentapetalae</taxon>
        <taxon>rosids</taxon>
        <taxon>malvids</taxon>
        <taxon>Brassicales</taxon>
        <taxon>Brassicaceae</taxon>
        <taxon>Camelineae</taxon>
        <taxon>Arabidopsis</taxon>
    </lineage>
</organism>
<proteinExistence type="evidence at transcript level"/>
<name>Q93XZ9_ARATH</name>
<evidence type="ECO:0000313" key="1">
    <source>
        <dbReference type="EMBL" id="AAK96669.1"/>
    </source>
</evidence>